<dbReference type="AlphaFoldDB" id="A0A852U3U1"/>
<sequence length="348" mass="37625">MTAAVRRERARTGDGAAPPPRPPGSLRRNLGLLLVAAGAFLLTLAPLLRFHVHPQMAALPGDLDAVWQLEDESGSYLDTTTWETRDDVDIARRTELTGRVTPGNPDWVTWEMSVDTASSAGMIDHVDRRVIVDRSTAMAVNCCGEHVDGDRAVRQAGLVLRWPAGAEAEEYPFYDADVRAAPPMRLEAVDEVGGLAARRYVQTVEPAQVPDSAHEVPAEVMGLDRSGTVRVTRWVELVRTYWVEPVSGDLLDAAEQRRETLRTGDGGAERVALEADLSMPDHRIGANVDNAERRAGLLTLTRSTLPAAFAAFGVLLALTGLARTGTWARRGHAEEDGEGPAGSGSERD</sequence>
<dbReference type="InterPro" id="IPR021424">
    <property type="entry name" value="PorA"/>
</dbReference>
<keyword evidence="2" id="KW-0812">Transmembrane</keyword>
<keyword evidence="4" id="KW-1185">Reference proteome</keyword>
<feature type="compositionally biased region" description="Basic and acidic residues" evidence="1">
    <location>
        <begin position="1"/>
        <end position="12"/>
    </location>
</feature>
<organism evidence="3 4">
    <name type="scientific">Spinactinospora alkalitolerans</name>
    <dbReference type="NCBI Taxonomy" id="687207"/>
    <lineage>
        <taxon>Bacteria</taxon>
        <taxon>Bacillati</taxon>
        <taxon>Actinomycetota</taxon>
        <taxon>Actinomycetes</taxon>
        <taxon>Streptosporangiales</taxon>
        <taxon>Nocardiopsidaceae</taxon>
        <taxon>Spinactinospora</taxon>
    </lineage>
</organism>
<feature type="region of interest" description="Disordered" evidence="1">
    <location>
        <begin position="329"/>
        <end position="348"/>
    </location>
</feature>
<evidence type="ECO:0000256" key="1">
    <source>
        <dbReference type="SAM" id="MobiDB-lite"/>
    </source>
</evidence>
<dbReference type="Pfam" id="PF11271">
    <property type="entry name" value="PorA"/>
    <property type="match status" value="1"/>
</dbReference>
<feature type="region of interest" description="Disordered" evidence="1">
    <location>
        <begin position="1"/>
        <end position="25"/>
    </location>
</feature>
<evidence type="ECO:0008006" key="5">
    <source>
        <dbReference type="Google" id="ProtNLM"/>
    </source>
</evidence>
<gene>
    <name evidence="3" type="ORF">HDA32_004703</name>
</gene>
<accession>A0A852U3U1</accession>
<dbReference type="Proteomes" id="UP000589036">
    <property type="component" value="Unassembled WGS sequence"/>
</dbReference>
<feature type="transmembrane region" description="Helical" evidence="2">
    <location>
        <begin position="30"/>
        <end position="48"/>
    </location>
</feature>
<evidence type="ECO:0000313" key="3">
    <source>
        <dbReference type="EMBL" id="NYE49583.1"/>
    </source>
</evidence>
<name>A0A852U3U1_9ACTN</name>
<feature type="transmembrane region" description="Helical" evidence="2">
    <location>
        <begin position="303"/>
        <end position="322"/>
    </location>
</feature>
<comment type="caution">
    <text evidence="3">The sequence shown here is derived from an EMBL/GenBank/DDBJ whole genome shotgun (WGS) entry which is preliminary data.</text>
</comment>
<evidence type="ECO:0000256" key="2">
    <source>
        <dbReference type="SAM" id="Phobius"/>
    </source>
</evidence>
<protein>
    <recommendedName>
        <fullName evidence="5">DUF3068 domain-containing protein</fullName>
    </recommendedName>
</protein>
<keyword evidence="2" id="KW-0472">Membrane</keyword>
<evidence type="ECO:0000313" key="4">
    <source>
        <dbReference type="Proteomes" id="UP000589036"/>
    </source>
</evidence>
<keyword evidence="2" id="KW-1133">Transmembrane helix</keyword>
<dbReference type="RefSeq" id="WP_312863297.1">
    <property type="nucleotide sequence ID" value="NZ_BAAAYY010000037.1"/>
</dbReference>
<dbReference type="EMBL" id="JACCCC010000001">
    <property type="protein sequence ID" value="NYE49583.1"/>
    <property type="molecule type" value="Genomic_DNA"/>
</dbReference>
<proteinExistence type="predicted"/>
<reference evidence="3 4" key="1">
    <citation type="submission" date="2020-07" db="EMBL/GenBank/DDBJ databases">
        <title>Sequencing the genomes of 1000 actinobacteria strains.</title>
        <authorList>
            <person name="Klenk H.-P."/>
        </authorList>
    </citation>
    <scope>NUCLEOTIDE SEQUENCE [LARGE SCALE GENOMIC DNA]</scope>
    <source>
        <strain evidence="3 4">CXB654</strain>
    </source>
</reference>